<dbReference type="InterPro" id="IPR050832">
    <property type="entry name" value="Bact_Acetyltransf"/>
</dbReference>
<gene>
    <name evidence="4" type="ORF">J2Z70_003485</name>
</gene>
<organism evidence="4 5">
    <name type="scientific">Paenibacillus silagei</name>
    <dbReference type="NCBI Taxonomy" id="1670801"/>
    <lineage>
        <taxon>Bacteria</taxon>
        <taxon>Bacillati</taxon>
        <taxon>Bacillota</taxon>
        <taxon>Bacilli</taxon>
        <taxon>Bacillales</taxon>
        <taxon>Paenibacillaceae</taxon>
        <taxon>Paenibacillus</taxon>
    </lineage>
</organism>
<name>A0ABS4NTF1_9BACL</name>
<evidence type="ECO:0000313" key="4">
    <source>
        <dbReference type="EMBL" id="MBP2113325.1"/>
    </source>
</evidence>
<dbReference type="Pfam" id="PF13508">
    <property type="entry name" value="Acetyltransf_7"/>
    <property type="match status" value="1"/>
</dbReference>
<dbReference type="Gene3D" id="3.40.630.30">
    <property type="match status" value="1"/>
</dbReference>
<dbReference type="EMBL" id="JAGGLV010000011">
    <property type="protein sequence ID" value="MBP2113325.1"/>
    <property type="molecule type" value="Genomic_DNA"/>
</dbReference>
<dbReference type="SUPFAM" id="SSF55729">
    <property type="entry name" value="Acyl-CoA N-acyltransferases (Nat)"/>
    <property type="match status" value="1"/>
</dbReference>
<keyword evidence="2" id="KW-0012">Acyltransferase</keyword>
<evidence type="ECO:0000256" key="2">
    <source>
        <dbReference type="ARBA" id="ARBA00023315"/>
    </source>
</evidence>
<dbReference type="InterPro" id="IPR000182">
    <property type="entry name" value="GNAT_dom"/>
</dbReference>
<keyword evidence="1" id="KW-0808">Transferase</keyword>
<keyword evidence="5" id="KW-1185">Reference proteome</keyword>
<dbReference type="InterPro" id="IPR016181">
    <property type="entry name" value="Acyl_CoA_acyltransferase"/>
</dbReference>
<sequence>MMVTIRKCTMEDVPQVAELSEMWAKEAVTFAYPASNTDKIAQRIGDYFWIAEKHGRVIGYTHGAIQTSQYSVFPNNALFLEIYEVYVHPEYRADGAGHQLVDKIISEAELHGVAHALVGSSNLDWKRSVGFYERHGFKMWYIQMYR</sequence>
<evidence type="ECO:0000313" key="5">
    <source>
        <dbReference type="Proteomes" id="UP000773462"/>
    </source>
</evidence>
<evidence type="ECO:0000256" key="1">
    <source>
        <dbReference type="ARBA" id="ARBA00022679"/>
    </source>
</evidence>
<dbReference type="CDD" id="cd04301">
    <property type="entry name" value="NAT_SF"/>
    <property type="match status" value="1"/>
</dbReference>
<comment type="caution">
    <text evidence="4">The sequence shown here is derived from an EMBL/GenBank/DDBJ whole genome shotgun (WGS) entry which is preliminary data.</text>
</comment>
<protein>
    <submittedName>
        <fullName evidence="4">N-acetylglutamate synthase-like GNAT family acetyltransferase</fullName>
    </submittedName>
</protein>
<dbReference type="Proteomes" id="UP000773462">
    <property type="component" value="Unassembled WGS sequence"/>
</dbReference>
<feature type="domain" description="N-acetyltransferase" evidence="3">
    <location>
        <begin position="3"/>
        <end position="146"/>
    </location>
</feature>
<reference evidence="4 5" key="1">
    <citation type="submission" date="2021-03" db="EMBL/GenBank/DDBJ databases">
        <title>Genomic Encyclopedia of Type Strains, Phase IV (KMG-IV): sequencing the most valuable type-strain genomes for metagenomic binning, comparative biology and taxonomic classification.</title>
        <authorList>
            <person name="Goeker M."/>
        </authorList>
    </citation>
    <scope>NUCLEOTIDE SEQUENCE [LARGE SCALE GENOMIC DNA]</scope>
    <source>
        <strain evidence="4 5">DSM 101953</strain>
    </source>
</reference>
<proteinExistence type="predicted"/>
<dbReference type="PANTHER" id="PTHR43877">
    <property type="entry name" value="AMINOALKYLPHOSPHONATE N-ACETYLTRANSFERASE-RELATED-RELATED"/>
    <property type="match status" value="1"/>
</dbReference>
<dbReference type="PROSITE" id="PS51186">
    <property type="entry name" value="GNAT"/>
    <property type="match status" value="1"/>
</dbReference>
<evidence type="ECO:0000259" key="3">
    <source>
        <dbReference type="PROSITE" id="PS51186"/>
    </source>
</evidence>
<accession>A0ABS4NTF1</accession>